<dbReference type="EMBL" id="JBHUMY010000033">
    <property type="protein sequence ID" value="MFD2662891.1"/>
    <property type="molecule type" value="Genomic_DNA"/>
</dbReference>
<name>A0ABW5R3L6_9BACL</name>
<feature type="domain" description="ABC transmembrane type-1" evidence="9">
    <location>
        <begin position="32"/>
        <end position="315"/>
    </location>
</feature>
<keyword evidence="6 7" id="KW-0472">Membrane</keyword>
<comment type="caution">
    <text evidence="10">The sequence shown here is derived from an EMBL/GenBank/DDBJ whole genome shotgun (WGS) entry which is preliminary data.</text>
</comment>
<accession>A0ABW5R3L6</accession>
<dbReference type="InterPro" id="IPR039421">
    <property type="entry name" value="Type_1_exporter"/>
</dbReference>
<dbReference type="Pfam" id="PF00005">
    <property type="entry name" value="ABC_tran"/>
    <property type="match status" value="1"/>
</dbReference>
<evidence type="ECO:0000256" key="5">
    <source>
        <dbReference type="ARBA" id="ARBA00022989"/>
    </source>
</evidence>
<feature type="transmembrane region" description="Helical" evidence="7">
    <location>
        <begin position="269"/>
        <end position="296"/>
    </location>
</feature>
<dbReference type="SUPFAM" id="SSF52540">
    <property type="entry name" value="P-loop containing nucleoside triphosphate hydrolases"/>
    <property type="match status" value="1"/>
</dbReference>
<dbReference type="CDD" id="cd07346">
    <property type="entry name" value="ABC_6TM_exporters"/>
    <property type="match status" value="1"/>
</dbReference>
<dbReference type="InterPro" id="IPR036640">
    <property type="entry name" value="ABC1_TM_sf"/>
</dbReference>
<reference evidence="11" key="1">
    <citation type="journal article" date="2019" name="Int. J. Syst. Evol. Microbiol.">
        <title>The Global Catalogue of Microorganisms (GCM) 10K type strain sequencing project: providing services to taxonomists for standard genome sequencing and annotation.</title>
        <authorList>
            <consortium name="The Broad Institute Genomics Platform"/>
            <consortium name="The Broad Institute Genome Sequencing Center for Infectious Disease"/>
            <person name="Wu L."/>
            <person name="Ma J."/>
        </authorList>
    </citation>
    <scope>NUCLEOTIDE SEQUENCE [LARGE SCALE GENOMIC DNA]</scope>
    <source>
        <strain evidence="11">TISTR 1827</strain>
    </source>
</reference>
<dbReference type="Proteomes" id="UP001597493">
    <property type="component" value="Unassembled WGS sequence"/>
</dbReference>
<evidence type="ECO:0000256" key="6">
    <source>
        <dbReference type="ARBA" id="ARBA00023136"/>
    </source>
</evidence>
<keyword evidence="2 7" id="KW-0812">Transmembrane</keyword>
<keyword evidence="4 10" id="KW-0067">ATP-binding</keyword>
<feature type="transmembrane region" description="Helical" evidence="7">
    <location>
        <begin position="27"/>
        <end position="51"/>
    </location>
</feature>
<evidence type="ECO:0000259" key="8">
    <source>
        <dbReference type="PROSITE" id="PS50893"/>
    </source>
</evidence>
<feature type="transmembrane region" description="Helical" evidence="7">
    <location>
        <begin position="174"/>
        <end position="192"/>
    </location>
</feature>
<dbReference type="SMART" id="SM00382">
    <property type="entry name" value="AAA"/>
    <property type="match status" value="1"/>
</dbReference>
<feature type="domain" description="ABC transporter" evidence="8">
    <location>
        <begin position="385"/>
        <end position="620"/>
    </location>
</feature>
<feature type="transmembrane region" description="Helical" evidence="7">
    <location>
        <begin position="148"/>
        <end position="168"/>
    </location>
</feature>
<dbReference type="PROSITE" id="PS50929">
    <property type="entry name" value="ABC_TM1F"/>
    <property type="match status" value="1"/>
</dbReference>
<evidence type="ECO:0000256" key="1">
    <source>
        <dbReference type="ARBA" id="ARBA00004651"/>
    </source>
</evidence>
<dbReference type="PANTHER" id="PTHR43394">
    <property type="entry name" value="ATP-DEPENDENT PERMEASE MDL1, MITOCHONDRIAL"/>
    <property type="match status" value="1"/>
</dbReference>
<gene>
    <name evidence="10" type="ORF">ACFSW5_21785</name>
</gene>
<dbReference type="PROSITE" id="PS00211">
    <property type="entry name" value="ABC_TRANSPORTER_1"/>
    <property type="match status" value="1"/>
</dbReference>
<evidence type="ECO:0000256" key="7">
    <source>
        <dbReference type="SAM" id="Phobius"/>
    </source>
</evidence>
<proteinExistence type="predicted"/>
<evidence type="ECO:0000256" key="3">
    <source>
        <dbReference type="ARBA" id="ARBA00022741"/>
    </source>
</evidence>
<evidence type="ECO:0000259" key="9">
    <source>
        <dbReference type="PROSITE" id="PS50929"/>
    </source>
</evidence>
<keyword evidence="5 7" id="KW-1133">Transmembrane helix</keyword>
<evidence type="ECO:0000313" key="10">
    <source>
        <dbReference type="EMBL" id="MFD2662891.1"/>
    </source>
</evidence>
<dbReference type="SUPFAM" id="SSF90123">
    <property type="entry name" value="ABC transporter transmembrane region"/>
    <property type="match status" value="1"/>
</dbReference>
<comment type="subcellular location">
    <subcellularLocation>
        <location evidence="1">Cell membrane</location>
        <topology evidence="1">Multi-pass membrane protein</topology>
    </subcellularLocation>
</comment>
<dbReference type="InterPro" id="IPR011527">
    <property type="entry name" value="ABC1_TM_dom"/>
</dbReference>
<dbReference type="GO" id="GO:0005524">
    <property type="term" value="F:ATP binding"/>
    <property type="evidence" value="ECO:0007669"/>
    <property type="project" value="UniProtKB-KW"/>
</dbReference>
<evidence type="ECO:0000256" key="2">
    <source>
        <dbReference type="ARBA" id="ARBA00022692"/>
    </source>
</evidence>
<protein>
    <submittedName>
        <fullName evidence="10">ABC transporter ATP-binding protein</fullName>
    </submittedName>
</protein>
<dbReference type="Gene3D" id="1.20.1560.10">
    <property type="entry name" value="ABC transporter type 1, transmembrane domain"/>
    <property type="match status" value="1"/>
</dbReference>
<feature type="transmembrane region" description="Helical" evidence="7">
    <location>
        <begin position="71"/>
        <end position="89"/>
    </location>
</feature>
<dbReference type="InterPro" id="IPR003439">
    <property type="entry name" value="ABC_transporter-like_ATP-bd"/>
</dbReference>
<dbReference type="InterPro" id="IPR003593">
    <property type="entry name" value="AAA+_ATPase"/>
</dbReference>
<keyword evidence="11" id="KW-1185">Reference proteome</keyword>
<dbReference type="RefSeq" id="WP_379277913.1">
    <property type="nucleotide sequence ID" value="NZ_JBHUMY010000033.1"/>
</dbReference>
<evidence type="ECO:0000256" key="4">
    <source>
        <dbReference type="ARBA" id="ARBA00022840"/>
    </source>
</evidence>
<dbReference type="InterPro" id="IPR017871">
    <property type="entry name" value="ABC_transporter-like_CS"/>
</dbReference>
<organism evidence="10 11">
    <name type="scientific">Paenibacillus thailandensis</name>
    <dbReference type="NCBI Taxonomy" id="393250"/>
    <lineage>
        <taxon>Bacteria</taxon>
        <taxon>Bacillati</taxon>
        <taxon>Bacillota</taxon>
        <taxon>Bacilli</taxon>
        <taxon>Bacillales</taxon>
        <taxon>Paenibacillaceae</taxon>
        <taxon>Paenibacillus</taxon>
    </lineage>
</organism>
<dbReference type="Pfam" id="PF00664">
    <property type="entry name" value="ABC_membrane"/>
    <property type="match status" value="1"/>
</dbReference>
<dbReference type="Gene3D" id="3.40.50.300">
    <property type="entry name" value="P-loop containing nucleotide triphosphate hydrolases"/>
    <property type="match status" value="1"/>
</dbReference>
<dbReference type="PROSITE" id="PS50893">
    <property type="entry name" value="ABC_TRANSPORTER_2"/>
    <property type="match status" value="1"/>
</dbReference>
<dbReference type="InterPro" id="IPR027417">
    <property type="entry name" value="P-loop_NTPase"/>
</dbReference>
<keyword evidence="3" id="KW-0547">Nucleotide-binding</keyword>
<evidence type="ECO:0000313" key="11">
    <source>
        <dbReference type="Proteomes" id="UP001597493"/>
    </source>
</evidence>
<dbReference type="PANTHER" id="PTHR43394:SF1">
    <property type="entry name" value="ATP-BINDING CASSETTE SUB-FAMILY B MEMBER 10, MITOCHONDRIAL"/>
    <property type="match status" value="1"/>
</dbReference>
<sequence>MKSNRSEPDLPSKYHLFKRYMSFLKPYTYGILWIIALGMLSYCVPLVIPWMTKILIDDVLPGRDGKWTLESVVLVLVAAQIFGVLLQFLRNYYTAKLGNRIVVDLRYKLYQHMQTLSQRFFESRQTGSIVSRVLNDVNGAQNMIGGGVINLVIDVFMVVFAAAMLFALDMKLALLSLWLLPLFYLTFTNLNVRIRFAYRYVHRELEKISGLLVERIGGIKIVQAFGKEKAELDRYEKQAINHYKHSMSANVLSNTLGAIVQSFNHAGTILIWLAGGYAVLNGSLSLGSLIAFQAYLSQLYDPIRRFSQVNITIQNSMANVERIFEIFDMEPEIKDGKDPIAIEKCKGDIVFENVGFTYVSERPDPAKTDLKYTMPARKKFYLLPPRTKPAPPPMIKESNVALRHISLHAKPGEVIALVGPSGAGKSTLIHFIPRFYDPDEGRVLLDGIPLPHYRLADVRRQIAVVLQDHILFSGTMYDNIAYGSFKADKRDVEEAAKAANAYDFIMQLEHGFDTVIGERGVRLSGGQKQRIAIARSLLIDPQILILDEATSALDAESEHLVTEALERLMKNRTTFVIAHRLATVVRADQILVMDRGQIVERGTHRELLELNGLYRKLYEKQLKAMRPEQLLKA</sequence>